<gene>
    <name evidence="2" type="ORF">NCTC10742_01581</name>
</gene>
<keyword evidence="1" id="KW-0472">Membrane</keyword>
<feature type="transmembrane region" description="Helical" evidence="1">
    <location>
        <begin position="12"/>
        <end position="32"/>
    </location>
</feature>
<proteinExistence type="predicted"/>
<dbReference type="EMBL" id="UGQM01000001">
    <property type="protein sequence ID" value="STZ42370.1"/>
    <property type="molecule type" value="Genomic_DNA"/>
</dbReference>
<dbReference type="RefSeq" id="WP_115326927.1">
    <property type="nucleotide sequence ID" value="NZ_JACKST010000028.1"/>
</dbReference>
<organism evidence="2 3">
    <name type="scientific">Mycolicibacterium gilvum</name>
    <dbReference type="NCBI Taxonomy" id="1804"/>
    <lineage>
        <taxon>Bacteria</taxon>
        <taxon>Bacillati</taxon>
        <taxon>Actinomycetota</taxon>
        <taxon>Actinomycetes</taxon>
        <taxon>Mycobacteriales</taxon>
        <taxon>Mycobacteriaceae</taxon>
        <taxon>Mycolicibacterium</taxon>
    </lineage>
</organism>
<evidence type="ECO:0008006" key="4">
    <source>
        <dbReference type="Google" id="ProtNLM"/>
    </source>
</evidence>
<sequence length="78" mass="8147">METLLPPTVRQARWFIVGGLVAAVMGVVRIVGFVNYGGLVALVMGTVFLGLALASLAAGIIRIRRGDDPGRPSGPTRT</sequence>
<evidence type="ECO:0000313" key="3">
    <source>
        <dbReference type="Proteomes" id="UP000254291"/>
    </source>
</evidence>
<evidence type="ECO:0000256" key="1">
    <source>
        <dbReference type="SAM" id="Phobius"/>
    </source>
</evidence>
<dbReference type="Proteomes" id="UP000254291">
    <property type="component" value="Unassembled WGS sequence"/>
</dbReference>
<feature type="transmembrane region" description="Helical" evidence="1">
    <location>
        <begin position="38"/>
        <end position="61"/>
    </location>
</feature>
<evidence type="ECO:0000313" key="2">
    <source>
        <dbReference type="EMBL" id="STZ42370.1"/>
    </source>
</evidence>
<name>A0A378SI46_9MYCO</name>
<protein>
    <recommendedName>
        <fullName evidence="4">Transmembrane protein</fullName>
    </recommendedName>
</protein>
<reference evidence="2 3" key="1">
    <citation type="submission" date="2018-06" db="EMBL/GenBank/DDBJ databases">
        <authorList>
            <consortium name="Pathogen Informatics"/>
            <person name="Doyle S."/>
        </authorList>
    </citation>
    <scope>NUCLEOTIDE SEQUENCE [LARGE SCALE GENOMIC DNA]</scope>
    <source>
        <strain evidence="2 3">NCTC10742</strain>
    </source>
</reference>
<accession>A0A378SI46</accession>
<keyword evidence="1" id="KW-0812">Transmembrane</keyword>
<keyword evidence="1" id="KW-1133">Transmembrane helix</keyword>
<dbReference type="AlphaFoldDB" id="A0A378SI46"/>